<dbReference type="NCBIfam" id="NF045780">
    <property type="entry name" value="TrlF_fam_ATP"/>
    <property type="match status" value="1"/>
</dbReference>
<dbReference type="Proteomes" id="UP000255231">
    <property type="component" value="Unassembled WGS sequence"/>
</dbReference>
<feature type="coiled-coil region" evidence="1">
    <location>
        <begin position="545"/>
        <end position="576"/>
    </location>
</feature>
<dbReference type="AlphaFoldDB" id="A0A381FAJ1"/>
<dbReference type="GeneID" id="303673535"/>
<dbReference type="InterPro" id="IPR054787">
    <property type="entry name" value="TrlF_ATPase"/>
</dbReference>
<name>A0A381FAJ1_9FLAO</name>
<dbReference type="EMBL" id="FTMF01000015">
    <property type="protein sequence ID" value="SIR23069.1"/>
    <property type="molecule type" value="Genomic_DNA"/>
</dbReference>
<dbReference type="Proteomes" id="UP000185725">
    <property type="component" value="Unassembled WGS sequence"/>
</dbReference>
<organism evidence="3 5">
    <name type="scientific">Chryseobacterium indoltheticum</name>
    <dbReference type="NCBI Taxonomy" id="254"/>
    <lineage>
        <taxon>Bacteria</taxon>
        <taxon>Pseudomonadati</taxon>
        <taxon>Bacteroidota</taxon>
        <taxon>Flavobacteriia</taxon>
        <taxon>Flavobacteriales</taxon>
        <taxon>Weeksellaceae</taxon>
        <taxon>Chryseobacterium group</taxon>
        <taxon>Chryseobacterium</taxon>
    </lineage>
</organism>
<dbReference type="Gene3D" id="3.40.50.300">
    <property type="entry name" value="P-loop containing nucleotide triphosphate hydrolases"/>
    <property type="match status" value="1"/>
</dbReference>
<dbReference type="EMBL" id="UFVS01000001">
    <property type="protein sequence ID" value="SUX43596.1"/>
    <property type="molecule type" value="Genomic_DNA"/>
</dbReference>
<feature type="coiled-coil region" evidence="1">
    <location>
        <begin position="642"/>
        <end position="715"/>
    </location>
</feature>
<evidence type="ECO:0000313" key="4">
    <source>
        <dbReference type="Proteomes" id="UP000185725"/>
    </source>
</evidence>
<reference evidence="2 4" key="1">
    <citation type="submission" date="2017-01" db="EMBL/GenBank/DDBJ databases">
        <authorList>
            <person name="Varghese N."/>
            <person name="Submissions S."/>
        </authorList>
    </citation>
    <scope>NUCLEOTIDE SEQUENCE [LARGE SCALE GENOMIC DNA]</scope>
    <source>
        <strain evidence="2 4">ATCC 27950</strain>
    </source>
</reference>
<keyword evidence="1" id="KW-0175">Coiled coil</keyword>
<evidence type="ECO:0000313" key="5">
    <source>
        <dbReference type="Proteomes" id="UP000255231"/>
    </source>
</evidence>
<dbReference type="OrthoDB" id="9791620at2"/>
<dbReference type="SUPFAM" id="SSF52540">
    <property type="entry name" value="P-loop containing nucleoside triphosphate hydrolases"/>
    <property type="match status" value="1"/>
</dbReference>
<sequence length="959" mass="112292">MAINRGSEWNKWDLHIHTPASINQNYGNNNDGWEKFINALENLPTDVKVIGITDYYFIDGYEKVMEYKQSGRLANIEKIFPILEFRIDTFGSASESKLQKINLHILFNLDESDLKKEINCVRREFIEQIPITKLDKHSTKMLSIDNLTLEGNNDLNTGFANLIPPTDIVFNKIKSDTWKDKVILFLGYKEWSNLDKNQQLKPFKEDLYSKVNAFFSNGFETNKKNQNWLNEYGNKRLLHSLDIHDFNFLDTFEFDENETKKPILNYFCNTWIKAQPTFEGLKQILYEPNERVKIQLDKPDFKEDKLVIDEIQFISENQKFISEPIKLNQNLNVIIGGKSSGKSILLYNIAKTLLGNEKIFKDEKIENKYNFREGENPDINFDFLVKTKVGIPQSRYDLEGKNIIPDIKYIPQNYLIKLAEPEQYKTGDSLNKVIRNLIIEDKESREKYNDIFLTNVIANDKERDRIIDNYFEIKEKISELENLLKTKSNKEVLEKNIEANNNKITELKKGIGLTDDEIKKYNLLQKDSEVINIDKNKINNDYKKISKFNNEAEHILNELKRQKDIIASSLENAEIQSEFINHYQDLDKFILNLDGFISSYEVQITDDGNTIFKNENIFKNLLSKIKSRKDTNDKDLEKYRQNAEVEKNIKSLELSIEEDKKNLLAISQLNKEIDTYQNELFKEKHKLFTLYIKSFKEYRDLIKNLKKRVEILEKDGLIINGRVKFNFPKFRNDMLDISHGTYKSYNNWQIINSNLSALDKYDTKSFIYDLKNIFENIIDGEYILLSKVSKQHAIKNLLYDYFFDYWEIEYKGDKLGKMSTGKASFVILMLIVGLSELKTPILIDQPEDNLDNRSVSKDLVEYLKHKKKERQIILVTHNPNIVVNADAENIIVANQKGQNDIESTSDYIFDYVNGAIEDSFSKDINNTNLLKSMGIREHIAEIVEGGKEAFKKREEKYGF</sequence>
<proteinExistence type="predicted"/>
<keyword evidence="4" id="KW-1185">Reference proteome</keyword>
<feature type="coiled-coil region" evidence="1">
    <location>
        <begin position="470"/>
        <end position="510"/>
    </location>
</feature>
<gene>
    <name evidence="3" type="ORF">NCTC13560_02105</name>
    <name evidence="2" type="ORF">SAMN05421682_11546</name>
</gene>
<reference evidence="3 5" key="2">
    <citation type="submission" date="2018-06" db="EMBL/GenBank/DDBJ databases">
        <authorList>
            <consortium name="Pathogen Informatics"/>
            <person name="Doyle S."/>
        </authorList>
    </citation>
    <scope>NUCLEOTIDE SEQUENCE [LARGE SCALE GENOMIC DNA]</scope>
    <source>
        <strain evidence="3 5">NCTC13560</strain>
    </source>
</reference>
<protein>
    <submittedName>
        <fullName evidence="3">Predicted ATPase</fullName>
    </submittedName>
</protein>
<evidence type="ECO:0000313" key="3">
    <source>
        <dbReference type="EMBL" id="SUX43596.1"/>
    </source>
</evidence>
<dbReference type="KEGG" id="cil:EG358_07475"/>
<dbReference type="CDD" id="cd00267">
    <property type="entry name" value="ABC_ATPase"/>
    <property type="match status" value="1"/>
</dbReference>
<accession>A0A381FAJ1</accession>
<dbReference type="InterPro" id="IPR027417">
    <property type="entry name" value="P-loop_NTPase"/>
</dbReference>
<evidence type="ECO:0000313" key="2">
    <source>
        <dbReference type="EMBL" id="SIR23069.1"/>
    </source>
</evidence>
<evidence type="ECO:0000256" key="1">
    <source>
        <dbReference type="SAM" id="Coils"/>
    </source>
</evidence>
<dbReference type="RefSeq" id="WP_076562306.1">
    <property type="nucleotide sequence ID" value="NZ_CP033929.1"/>
</dbReference>